<dbReference type="InterPro" id="IPR044642">
    <property type="entry name" value="PTHR15588"/>
</dbReference>
<dbReference type="AlphaFoldDB" id="A0A1Y2F8C4"/>
<dbReference type="STRING" id="56484.A0A1Y2F8C4"/>
<keyword evidence="3 9" id="KW-0507">mRNA processing</keyword>
<evidence type="ECO:0000256" key="4">
    <source>
        <dbReference type="ARBA" id="ARBA00022728"/>
    </source>
</evidence>
<dbReference type="PANTHER" id="PTHR15588">
    <property type="entry name" value="LSM1"/>
    <property type="match status" value="1"/>
</dbReference>
<accession>A0A1Y2F8C4</accession>
<dbReference type="GO" id="GO:0005688">
    <property type="term" value="C:U6 snRNP"/>
    <property type="evidence" value="ECO:0007669"/>
    <property type="project" value="UniProtKB-UniRule"/>
</dbReference>
<comment type="similarity">
    <text evidence="2 9">Belongs to the snRNP Sm proteins family.</text>
</comment>
<dbReference type="OMA" id="TLESYMN"/>
<dbReference type="Pfam" id="PF01423">
    <property type="entry name" value="LSM"/>
    <property type="match status" value="1"/>
</dbReference>
<evidence type="ECO:0000313" key="11">
    <source>
        <dbReference type="EMBL" id="ORY79887.1"/>
    </source>
</evidence>
<dbReference type="SMART" id="SM00651">
    <property type="entry name" value="Sm"/>
    <property type="match status" value="1"/>
</dbReference>
<evidence type="ECO:0000256" key="7">
    <source>
        <dbReference type="ARBA" id="ARBA00023242"/>
    </source>
</evidence>
<keyword evidence="4 9" id="KW-0747">Spliceosome</keyword>
<proteinExistence type="inferred from homology"/>
<name>A0A1Y2F8C4_PROLT</name>
<keyword evidence="12" id="KW-1185">Reference proteome</keyword>
<evidence type="ECO:0000259" key="10">
    <source>
        <dbReference type="PROSITE" id="PS52002"/>
    </source>
</evidence>
<dbReference type="SUPFAM" id="SSF50182">
    <property type="entry name" value="Sm-like ribonucleoproteins"/>
    <property type="match status" value="1"/>
</dbReference>
<dbReference type="GO" id="GO:0046540">
    <property type="term" value="C:U4/U6 x U5 tri-snRNP complex"/>
    <property type="evidence" value="ECO:0007669"/>
    <property type="project" value="UniProtKB-UniRule"/>
</dbReference>
<dbReference type="Gene3D" id="2.30.30.100">
    <property type="match status" value="1"/>
</dbReference>
<dbReference type="GO" id="GO:0003729">
    <property type="term" value="F:mRNA binding"/>
    <property type="evidence" value="ECO:0007669"/>
    <property type="project" value="TreeGrafter"/>
</dbReference>
<comment type="caution">
    <text evidence="11">The sequence shown here is derived from an EMBL/GenBank/DDBJ whole genome shotgun (WGS) entry which is preliminary data.</text>
</comment>
<dbReference type="PROSITE" id="PS52002">
    <property type="entry name" value="SM"/>
    <property type="match status" value="1"/>
</dbReference>
<dbReference type="GO" id="GO:0000398">
    <property type="term" value="P:mRNA splicing, via spliceosome"/>
    <property type="evidence" value="ECO:0007669"/>
    <property type="project" value="UniProtKB-UniRule"/>
</dbReference>
<dbReference type="CDD" id="cd01727">
    <property type="entry name" value="LSm8"/>
    <property type="match status" value="1"/>
</dbReference>
<evidence type="ECO:0000256" key="3">
    <source>
        <dbReference type="ARBA" id="ARBA00022664"/>
    </source>
</evidence>
<dbReference type="InterPro" id="IPR034103">
    <property type="entry name" value="Lsm8"/>
</dbReference>
<organism evidence="11 12">
    <name type="scientific">Protomyces lactucae-debilis</name>
    <dbReference type="NCBI Taxonomy" id="2754530"/>
    <lineage>
        <taxon>Eukaryota</taxon>
        <taxon>Fungi</taxon>
        <taxon>Dikarya</taxon>
        <taxon>Ascomycota</taxon>
        <taxon>Taphrinomycotina</taxon>
        <taxon>Taphrinomycetes</taxon>
        <taxon>Taphrinales</taxon>
        <taxon>Protomycetaceae</taxon>
        <taxon>Protomyces</taxon>
    </lineage>
</organism>
<evidence type="ECO:0000256" key="5">
    <source>
        <dbReference type="ARBA" id="ARBA00022884"/>
    </source>
</evidence>
<dbReference type="GO" id="GO:0071011">
    <property type="term" value="C:precatalytic spliceosome"/>
    <property type="evidence" value="ECO:0007669"/>
    <property type="project" value="TreeGrafter"/>
</dbReference>
<comment type="function">
    <text evidence="9">Plays role in pre-mRNA splicing as component of the U4/U6-U5 tri-snRNP complex that is involved in spliceosome assembly, and as component of the precatalytic spliceosome (spliceosome B complex). The heptameric LSM2-8 complex binds specifically to the 3'-terminal U-tract of U6 snRNA.</text>
</comment>
<evidence type="ECO:0000256" key="8">
    <source>
        <dbReference type="ARBA" id="ARBA00023274"/>
    </source>
</evidence>
<comment type="subcellular location">
    <subcellularLocation>
        <location evidence="1 9">Nucleus</location>
    </subcellularLocation>
</comment>
<keyword evidence="8 9" id="KW-0687">Ribonucleoprotein</keyword>
<dbReference type="Proteomes" id="UP000193685">
    <property type="component" value="Unassembled WGS sequence"/>
</dbReference>
<dbReference type="PANTHER" id="PTHR15588:SF9">
    <property type="entry name" value="U6 SNRNA-ASSOCIATED SM-LIKE PROTEIN LSM8"/>
    <property type="match status" value="1"/>
</dbReference>
<dbReference type="FunFam" id="2.30.30.100:FF:000027">
    <property type="entry name" value="U6 snRNA-associated Sm-like protein LSm8"/>
    <property type="match status" value="1"/>
</dbReference>
<evidence type="ECO:0000256" key="2">
    <source>
        <dbReference type="ARBA" id="ARBA00006850"/>
    </source>
</evidence>
<keyword evidence="7 9" id="KW-0539">Nucleus</keyword>
<sequence length="92" mass="10170">MLTVEHIVVITADGRTLTGLLCGFDQTTNLIISDTEERIFSPEETVQVEPLGLYLLRGENVAIIGEVDPALEQSIDWEKVKGNPIKETKVFA</sequence>
<evidence type="ECO:0000256" key="9">
    <source>
        <dbReference type="RuleBase" id="RU365048"/>
    </source>
</evidence>
<evidence type="ECO:0000313" key="12">
    <source>
        <dbReference type="Proteomes" id="UP000193685"/>
    </source>
</evidence>
<feature type="domain" description="Sm" evidence="10">
    <location>
        <begin position="1"/>
        <end position="70"/>
    </location>
</feature>
<protein>
    <recommendedName>
        <fullName evidence="9">LSM2-LSM8 complex subunit LSM8</fullName>
    </recommendedName>
</protein>
<dbReference type="EMBL" id="MCFI01000014">
    <property type="protein sequence ID" value="ORY79887.1"/>
    <property type="molecule type" value="Genomic_DNA"/>
</dbReference>
<evidence type="ECO:0000256" key="1">
    <source>
        <dbReference type="ARBA" id="ARBA00004123"/>
    </source>
</evidence>
<dbReference type="InterPro" id="IPR010920">
    <property type="entry name" value="LSM_dom_sf"/>
</dbReference>
<reference evidence="11 12" key="1">
    <citation type="submission" date="2016-07" db="EMBL/GenBank/DDBJ databases">
        <title>Pervasive Adenine N6-methylation of Active Genes in Fungi.</title>
        <authorList>
            <consortium name="DOE Joint Genome Institute"/>
            <person name="Mondo S.J."/>
            <person name="Dannebaum R.O."/>
            <person name="Kuo R.C."/>
            <person name="Labutti K."/>
            <person name="Haridas S."/>
            <person name="Kuo A."/>
            <person name="Salamov A."/>
            <person name="Ahrendt S.R."/>
            <person name="Lipzen A."/>
            <person name="Sullivan W."/>
            <person name="Andreopoulos W.B."/>
            <person name="Clum A."/>
            <person name="Lindquist E."/>
            <person name="Daum C."/>
            <person name="Ramamoorthy G.K."/>
            <person name="Gryganskyi A."/>
            <person name="Culley D."/>
            <person name="Magnuson J.K."/>
            <person name="James T.Y."/>
            <person name="O'Malley M.A."/>
            <person name="Stajich J.E."/>
            <person name="Spatafora J.W."/>
            <person name="Visel A."/>
            <person name="Grigoriev I.V."/>
        </authorList>
    </citation>
    <scope>NUCLEOTIDE SEQUENCE [LARGE SCALE GENOMIC DNA]</scope>
    <source>
        <strain evidence="11 12">12-1054</strain>
    </source>
</reference>
<gene>
    <name evidence="9" type="primary">LSM8</name>
    <name evidence="11" type="ORF">BCR37DRAFT_349310</name>
</gene>
<dbReference type="InterPro" id="IPR047575">
    <property type="entry name" value="Sm"/>
</dbReference>
<evidence type="ECO:0000256" key="6">
    <source>
        <dbReference type="ARBA" id="ARBA00023187"/>
    </source>
</evidence>
<dbReference type="OrthoDB" id="422364at2759"/>
<comment type="subunit">
    <text evidence="9">LSm subunits form a heteromer with a doughnut shape.</text>
</comment>
<keyword evidence="5 9" id="KW-0694">RNA-binding</keyword>
<keyword evidence="6 9" id="KW-0508">mRNA splicing</keyword>
<dbReference type="InterPro" id="IPR001163">
    <property type="entry name" value="Sm_dom_euk/arc"/>
</dbReference>